<protein>
    <submittedName>
        <fullName evidence="1">DUF4232 domain-containing protein</fullName>
    </submittedName>
</protein>
<evidence type="ECO:0000313" key="2">
    <source>
        <dbReference type="Proteomes" id="UP001592582"/>
    </source>
</evidence>
<sequence>MRSTMSSWKTYTGGAVAIAALLTSAACSPDGKNSGAGAAASTSATASASSSVEPVTATSKPSPTAIAACSTADLAFSATSEDDKGQPVRHILLTATNTGRTTCNVYRYPYVKLGSDAQGLVPVIKDSSDPMALSTLAPGQSTYAALLATGGQMDEYDAHTLTVAVQSDKLGSHASKPVDVALPGVDSLAADDGQRVTYWMTAQGLALRFIMSR</sequence>
<reference evidence="1 2" key="1">
    <citation type="submission" date="2024-09" db="EMBL/GenBank/DDBJ databases">
        <authorList>
            <person name="Lee S.D."/>
        </authorList>
    </citation>
    <scope>NUCLEOTIDE SEQUENCE [LARGE SCALE GENOMIC DNA]</scope>
    <source>
        <strain evidence="1 2">N1-1</strain>
    </source>
</reference>
<gene>
    <name evidence="1" type="ORF">ACEZDG_02110</name>
</gene>
<dbReference type="Proteomes" id="UP001592582">
    <property type="component" value="Unassembled WGS sequence"/>
</dbReference>
<name>A0ABV6V2X8_9ACTN</name>
<organism evidence="1 2">
    <name type="scientific">Streptacidiphilus alkalitolerans</name>
    <dbReference type="NCBI Taxonomy" id="3342712"/>
    <lineage>
        <taxon>Bacteria</taxon>
        <taxon>Bacillati</taxon>
        <taxon>Actinomycetota</taxon>
        <taxon>Actinomycetes</taxon>
        <taxon>Kitasatosporales</taxon>
        <taxon>Streptomycetaceae</taxon>
        <taxon>Streptacidiphilus</taxon>
    </lineage>
</organism>
<proteinExistence type="predicted"/>
<dbReference type="InterPro" id="IPR025326">
    <property type="entry name" value="DUF4232"/>
</dbReference>
<accession>A0ABV6V2X8</accession>
<evidence type="ECO:0000313" key="1">
    <source>
        <dbReference type="EMBL" id="MFC1408070.1"/>
    </source>
</evidence>
<keyword evidence="2" id="KW-1185">Reference proteome</keyword>
<dbReference type="Pfam" id="PF14016">
    <property type="entry name" value="DUF4232"/>
    <property type="match status" value="1"/>
</dbReference>
<dbReference type="EMBL" id="JBHEZX010000001">
    <property type="protein sequence ID" value="MFC1408070.1"/>
    <property type="molecule type" value="Genomic_DNA"/>
</dbReference>
<dbReference type="PROSITE" id="PS51257">
    <property type="entry name" value="PROKAR_LIPOPROTEIN"/>
    <property type="match status" value="1"/>
</dbReference>
<comment type="caution">
    <text evidence="1">The sequence shown here is derived from an EMBL/GenBank/DDBJ whole genome shotgun (WGS) entry which is preliminary data.</text>
</comment>